<evidence type="ECO:0000256" key="1">
    <source>
        <dbReference type="ARBA" id="ARBA00007637"/>
    </source>
</evidence>
<gene>
    <name evidence="3" type="ORF">A2851_02495</name>
</gene>
<dbReference type="STRING" id="1798480.A2851_02495"/>
<dbReference type="InterPro" id="IPR036291">
    <property type="entry name" value="NAD(P)-bd_dom_sf"/>
</dbReference>
<name>A0A1F6CXG5_9BACT</name>
<dbReference type="Gene3D" id="3.40.50.720">
    <property type="entry name" value="NAD(P)-binding Rossmann-like Domain"/>
    <property type="match status" value="1"/>
</dbReference>
<accession>A0A1F6CXG5</accession>
<feature type="domain" description="NAD-dependent epimerase/dehydratase" evidence="2">
    <location>
        <begin position="15"/>
        <end position="246"/>
    </location>
</feature>
<reference evidence="3 4" key="1">
    <citation type="journal article" date="2016" name="Nat. Commun.">
        <title>Thousands of microbial genomes shed light on interconnected biogeochemical processes in an aquifer system.</title>
        <authorList>
            <person name="Anantharaman K."/>
            <person name="Brown C.T."/>
            <person name="Hug L.A."/>
            <person name="Sharon I."/>
            <person name="Castelle C.J."/>
            <person name="Probst A.J."/>
            <person name="Thomas B.C."/>
            <person name="Singh A."/>
            <person name="Wilkins M.J."/>
            <person name="Karaoz U."/>
            <person name="Brodie E.L."/>
            <person name="Williams K.H."/>
            <person name="Hubbard S.S."/>
            <person name="Banfield J.F."/>
        </authorList>
    </citation>
    <scope>NUCLEOTIDE SEQUENCE [LARGE SCALE GENOMIC DNA]</scope>
</reference>
<sequence>MFGWRKRVERKGPRILITGGLSFIFSHVTEYFVRKGWNVVVIDNLSKGSNPEIIDGSFVHLNAHMANLDVVDAIVAEKPDYIIHAAAITDVDYSIREPRRTLEKNTRGTIHAFEAARHLPHLKKIMYVSTDEIYGECDHPMREDEMLAPRSPYSCSKAAGSLMRITYENTYPILKGRTVEIRPCNIFGPRQEPEKILARIKLSLKTGDPIPLHNEGAGYREYLYVKDIAPVVDLVLHEGEGVYNVGTRDGFTVRELIEKAEHVTGKKVPTTPSHRSGMDMRYQTDNTRICGLGWKPLYTFDEGLREYLSSVE</sequence>
<dbReference type="Gene3D" id="3.90.25.10">
    <property type="entry name" value="UDP-galactose 4-epimerase, domain 1"/>
    <property type="match status" value="1"/>
</dbReference>
<dbReference type="PANTHER" id="PTHR43000">
    <property type="entry name" value="DTDP-D-GLUCOSE 4,6-DEHYDRATASE-RELATED"/>
    <property type="match status" value="1"/>
</dbReference>
<dbReference type="InterPro" id="IPR001509">
    <property type="entry name" value="Epimerase_deHydtase"/>
</dbReference>
<dbReference type="SUPFAM" id="SSF51735">
    <property type="entry name" value="NAD(P)-binding Rossmann-fold domains"/>
    <property type="match status" value="1"/>
</dbReference>
<evidence type="ECO:0000259" key="2">
    <source>
        <dbReference type="Pfam" id="PF01370"/>
    </source>
</evidence>
<dbReference type="AlphaFoldDB" id="A0A1F6CXG5"/>
<evidence type="ECO:0000313" key="4">
    <source>
        <dbReference type="Proteomes" id="UP000176863"/>
    </source>
</evidence>
<proteinExistence type="inferred from homology"/>
<organism evidence="3 4">
    <name type="scientific">Candidatus Kaiserbacteria bacterium RIFCSPHIGHO2_01_FULL_53_29</name>
    <dbReference type="NCBI Taxonomy" id="1798480"/>
    <lineage>
        <taxon>Bacteria</taxon>
        <taxon>Candidatus Kaiseribacteriota</taxon>
    </lineage>
</organism>
<comment type="similarity">
    <text evidence="1">Belongs to the NAD(P)-dependent epimerase/dehydratase family.</text>
</comment>
<protein>
    <recommendedName>
        <fullName evidence="2">NAD-dependent epimerase/dehydratase domain-containing protein</fullName>
    </recommendedName>
</protein>
<comment type="caution">
    <text evidence="3">The sequence shown here is derived from an EMBL/GenBank/DDBJ whole genome shotgun (WGS) entry which is preliminary data.</text>
</comment>
<dbReference type="Proteomes" id="UP000176863">
    <property type="component" value="Unassembled WGS sequence"/>
</dbReference>
<evidence type="ECO:0000313" key="3">
    <source>
        <dbReference type="EMBL" id="OGG53731.1"/>
    </source>
</evidence>
<dbReference type="Pfam" id="PF01370">
    <property type="entry name" value="Epimerase"/>
    <property type="match status" value="1"/>
</dbReference>
<dbReference type="EMBL" id="MFKT01000009">
    <property type="protein sequence ID" value="OGG53731.1"/>
    <property type="molecule type" value="Genomic_DNA"/>
</dbReference>